<dbReference type="PANTHER" id="PTHR42865:SF7">
    <property type="entry name" value="PROTON_GLUTAMATE-ASPARTATE SYMPORTER"/>
    <property type="match status" value="1"/>
</dbReference>
<accession>A0A1H3Y8H0</accession>
<reference evidence="8 9" key="1">
    <citation type="submission" date="2016-10" db="EMBL/GenBank/DDBJ databases">
        <authorList>
            <person name="de Groot N.N."/>
        </authorList>
    </citation>
    <scope>NUCLEOTIDE SEQUENCE [LARGE SCALE GENOMIC DNA]</scope>
    <source>
        <strain evidence="8 9">DSM 2872</strain>
    </source>
</reference>
<evidence type="ECO:0000313" key="9">
    <source>
        <dbReference type="Proteomes" id="UP000183469"/>
    </source>
</evidence>
<evidence type="ECO:0000256" key="7">
    <source>
        <dbReference type="SAM" id="Phobius"/>
    </source>
</evidence>
<evidence type="ECO:0000256" key="6">
    <source>
        <dbReference type="ARBA" id="ARBA00023136"/>
    </source>
</evidence>
<evidence type="ECO:0000256" key="3">
    <source>
        <dbReference type="ARBA" id="ARBA00022475"/>
    </source>
</evidence>
<dbReference type="GO" id="GO:0015293">
    <property type="term" value="F:symporter activity"/>
    <property type="evidence" value="ECO:0007669"/>
    <property type="project" value="UniProtKB-KW"/>
</dbReference>
<dbReference type="GO" id="GO:0005886">
    <property type="term" value="C:plasma membrane"/>
    <property type="evidence" value="ECO:0007669"/>
    <property type="project" value="UniProtKB-SubCell"/>
</dbReference>
<dbReference type="InterPro" id="IPR001991">
    <property type="entry name" value="Na-dicarboxylate_symporter"/>
</dbReference>
<proteinExistence type="predicted"/>
<dbReference type="EMBL" id="FNQG01000007">
    <property type="protein sequence ID" value="SEA07148.1"/>
    <property type="molecule type" value="Genomic_DNA"/>
</dbReference>
<evidence type="ECO:0000313" key="8">
    <source>
        <dbReference type="EMBL" id="SEA07148.1"/>
    </source>
</evidence>
<protein>
    <submittedName>
        <fullName evidence="8">Na+/H+-dicarboxylate symporter</fullName>
    </submittedName>
</protein>
<keyword evidence="6 7" id="KW-0472">Membrane</keyword>
<dbReference type="Pfam" id="PF00375">
    <property type="entry name" value="SDF"/>
    <property type="match status" value="1"/>
</dbReference>
<feature type="transmembrane region" description="Helical" evidence="7">
    <location>
        <begin position="133"/>
        <end position="154"/>
    </location>
</feature>
<keyword evidence="3" id="KW-1003">Cell membrane</keyword>
<feature type="transmembrane region" description="Helical" evidence="7">
    <location>
        <begin position="212"/>
        <end position="233"/>
    </location>
</feature>
<dbReference type="Gene3D" id="1.10.3860.10">
    <property type="entry name" value="Sodium:dicarboxylate symporter"/>
    <property type="match status" value="1"/>
</dbReference>
<dbReference type="AlphaFoldDB" id="A0A1H3Y8H0"/>
<feature type="transmembrane region" description="Helical" evidence="7">
    <location>
        <begin position="348"/>
        <end position="370"/>
    </location>
</feature>
<keyword evidence="2" id="KW-0813">Transport</keyword>
<feature type="transmembrane region" description="Helical" evidence="7">
    <location>
        <begin position="267"/>
        <end position="291"/>
    </location>
</feature>
<dbReference type="PRINTS" id="PR00173">
    <property type="entry name" value="EDTRNSPORT"/>
</dbReference>
<evidence type="ECO:0000256" key="4">
    <source>
        <dbReference type="ARBA" id="ARBA00022692"/>
    </source>
</evidence>
<keyword evidence="5 7" id="KW-1133">Transmembrane helix</keyword>
<feature type="transmembrane region" description="Helical" evidence="7">
    <location>
        <begin position="317"/>
        <end position="342"/>
    </location>
</feature>
<organism evidence="8 9">
    <name type="scientific">Selenomonas ruminantium</name>
    <dbReference type="NCBI Taxonomy" id="971"/>
    <lineage>
        <taxon>Bacteria</taxon>
        <taxon>Bacillati</taxon>
        <taxon>Bacillota</taxon>
        <taxon>Negativicutes</taxon>
        <taxon>Selenomonadales</taxon>
        <taxon>Selenomonadaceae</taxon>
        <taxon>Selenomonas</taxon>
    </lineage>
</organism>
<dbReference type="PANTHER" id="PTHR42865">
    <property type="entry name" value="PROTON/GLUTAMATE-ASPARTATE SYMPORTER"/>
    <property type="match status" value="1"/>
</dbReference>
<keyword evidence="4 7" id="KW-0812">Transmembrane</keyword>
<dbReference type="Proteomes" id="UP000183469">
    <property type="component" value="Unassembled WGS sequence"/>
</dbReference>
<name>A0A1H3Y8H0_SELRU</name>
<sequence>MRTPIYTVSEENYHQLVEWLEKTFSELGLSREEIYNGELLLEENFFHFATASGDENKFQAKVEVTKHFGEVSLRLIAPGKAYNPLNDIEEIPDDEQKQYSLGILKAHKDDISYARKNDVNIISIRVHRSGNKIAIYTLIGLVVGIVVGIGAKSVLAPDILIWLVDNIFDTVEKLFMSALMMVIAPLVFFSVIEGITSMSDAADIGRMGGKLILLSIVKLSVILVMSMGLGFWLGAMPDLISMLNEESNSAVIMSLKDVMISIVPPNIIAPFFNNNLLQVLFLACFLGFILAKSGDRGLPVREVIVFGKRFAMDAVRAIMPAMPIVVAASMAKMMIIVDISVFLPFSKIVISAFIEFLIIILSEAVFLAIIGRVSPLPFVKKFLSFSVLPFSVRSSNVCLPATLEYCSDKLGIDEKLALFSVPIGIQFNMLGGCAYVTAIAILLRVTIGLPFDFEFLITFFFAALMMSFTFPSVPGATVIVMTSIFGMAGVPTAAVTLFFGIDPLVDGIRTVSNMVGNLSSSFLLARLEGKLDKHVYYE</sequence>
<comment type="subcellular location">
    <subcellularLocation>
        <location evidence="1">Cell membrane</location>
        <topology evidence="1">Multi-pass membrane protein</topology>
    </subcellularLocation>
</comment>
<feature type="transmembrane region" description="Helical" evidence="7">
    <location>
        <begin position="174"/>
        <end position="192"/>
    </location>
</feature>
<evidence type="ECO:0000256" key="1">
    <source>
        <dbReference type="ARBA" id="ARBA00004651"/>
    </source>
</evidence>
<feature type="transmembrane region" description="Helical" evidence="7">
    <location>
        <begin position="479"/>
        <end position="501"/>
    </location>
</feature>
<evidence type="ECO:0000256" key="5">
    <source>
        <dbReference type="ARBA" id="ARBA00022989"/>
    </source>
</evidence>
<dbReference type="SUPFAM" id="SSF118215">
    <property type="entry name" value="Proton glutamate symport protein"/>
    <property type="match status" value="1"/>
</dbReference>
<dbReference type="RefSeq" id="WP_177166204.1">
    <property type="nucleotide sequence ID" value="NZ_FNQG01000007.1"/>
</dbReference>
<evidence type="ECO:0000256" key="2">
    <source>
        <dbReference type="ARBA" id="ARBA00022448"/>
    </source>
</evidence>
<dbReference type="InterPro" id="IPR036458">
    <property type="entry name" value="Na:dicarbo_symporter_sf"/>
</dbReference>
<gene>
    <name evidence="8" type="ORF">SAMN05660648_01827</name>
</gene>